<sequence>AGRGRRHPARRAVVAAARGAGGALRLRRLRRLRAPFALAGSGVLVADRDVRAADPQGQAGRLARALPVGRGRRTDLLPYP</sequence>
<name>A0A699XMX4_TANCI</name>
<gene>
    <name evidence="1" type="ORF">Tci_932572</name>
</gene>
<evidence type="ECO:0000313" key="1">
    <source>
        <dbReference type="EMBL" id="GFD60603.1"/>
    </source>
</evidence>
<dbReference type="AlphaFoldDB" id="A0A699XMX4"/>
<feature type="non-terminal residue" evidence="1">
    <location>
        <position position="80"/>
    </location>
</feature>
<feature type="non-terminal residue" evidence="1">
    <location>
        <position position="1"/>
    </location>
</feature>
<comment type="caution">
    <text evidence="1">The sequence shown here is derived from an EMBL/GenBank/DDBJ whole genome shotgun (WGS) entry which is preliminary data.</text>
</comment>
<reference evidence="1" key="1">
    <citation type="journal article" date="2019" name="Sci. Rep.">
        <title>Draft genome of Tanacetum cinerariifolium, the natural source of mosquito coil.</title>
        <authorList>
            <person name="Yamashiro T."/>
            <person name="Shiraishi A."/>
            <person name="Satake H."/>
            <person name="Nakayama K."/>
        </authorList>
    </citation>
    <scope>NUCLEOTIDE SEQUENCE</scope>
</reference>
<organism evidence="1">
    <name type="scientific">Tanacetum cinerariifolium</name>
    <name type="common">Dalmatian daisy</name>
    <name type="synonym">Chrysanthemum cinerariifolium</name>
    <dbReference type="NCBI Taxonomy" id="118510"/>
    <lineage>
        <taxon>Eukaryota</taxon>
        <taxon>Viridiplantae</taxon>
        <taxon>Streptophyta</taxon>
        <taxon>Embryophyta</taxon>
        <taxon>Tracheophyta</taxon>
        <taxon>Spermatophyta</taxon>
        <taxon>Magnoliopsida</taxon>
        <taxon>eudicotyledons</taxon>
        <taxon>Gunneridae</taxon>
        <taxon>Pentapetalae</taxon>
        <taxon>asterids</taxon>
        <taxon>campanulids</taxon>
        <taxon>Asterales</taxon>
        <taxon>Asteraceae</taxon>
        <taxon>Asteroideae</taxon>
        <taxon>Anthemideae</taxon>
        <taxon>Anthemidinae</taxon>
        <taxon>Tanacetum</taxon>
    </lineage>
</organism>
<dbReference type="EMBL" id="BKCJ011880010">
    <property type="protein sequence ID" value="GFD60603.1"/>
    <property type="molecule type" value="Genomic_DNA"/>
</dbReference>
<protein>
    <submittedName>
        <fullName evidence="1">Uncharacterized protein</fullName>
    </submittedName>
</protein>
<accession>A0A699XMX4</accession>
<proteinExistence type="predicted"/>